<accession>A0AA40LFW0</accession>
<evidence type="ECO:0000313" key="3">
    <source>
        <dbReference type="Proteomes" id="UP001177744"/>
    </source>
</evidence>
<feature type="region of interest" description="Disordered" evidence="1">
    <location>
        <begin position="146"/>
        <end position="183"/>
    </location>
</feature>
<protein>
    <submittedName>
        <fullName evidence="2">Uncharacterized protein</fullName>
    </submittedName>
</protein>
<keyword evidence="3" id="KW-1185">Reference proteome</keyword>
<sequence length="296" mass="31233">MGKTWQYESLMKYVQTCTRETNYEYKVVASPLLKCIPHSTSKNSHCRESLCKKCSKPKRPMLRKDPCGRRKTLVAELGVANCVAAGTSFPPAAVFHWPPAIRAGRGGAGRSGARHGGAEQGGAEQGGAEQGRRQWRAVAAPVFRQQQFSSGHPPIRAPPASTIGHPERNSDQEALRSAGGQRKTAAGGKLVLAATQSATPSSATSVFRWPHGSFCSTGLSSAHPPFRPASHPVLASAAGASPAHTSCQCQRYYSHLLPAPGPSPDLLALSAGVVRDGSHLLHQLLVTDPLTPAAGT</sequence>
<evidence type="ECO:0000256" key="1">
    <source>
        <dbReference type="SAM" id="MobiDB-lite"/>
    </source>
</evidence>
<dbReference type="Proteomes" id="UP001177744">
    <property type="component" value="Unassembled WGS sequence"/>
</dbReference>
<feature type="region of interest" description="Disordered" evidence="1">
    <location>
        <begin position="105"/>
        <end position="134"/>
    </location>
</feature>
<proteinExistence type="predicted"/>
<reference evidence="2" key="1">
    <citation type="submission" date="2023-06" db="EMBL/GenBank/DDBJ databases">
        <title>Reference genome for the Northern bat (Eptesicus nilssonii), a most northern bat species.</title>
        <authorList>
            <person name="Laine V.N."/>
            <person name="Pulliainen A.T."/>
            <person name="Lilley T.M."/>
        </authorList>
    </citation>
    <scope>NUCLEOTIDE SEQUENCE</scope>
    <source>
        <strain evidence="2">BLF_Eptnil</strain>
        <tissue evidence="2">Kidney</tissue>
    </source>
</reference>
<evidence type="ECO:0000313" key="2">
    <source>
        <dbReference type="EMBL" id="KAK1330314.1"/>
    </source>
</evidence>
<dbReference type="AlphaFoldDB" id="A0AA40LFW0"/>
<feature type="compositionally biased region" description="Gly residues" evidence="1">
    <location>
        <begin position="105"/>
        <end position="129"/>
    </location>
</feature>
<organism evidence="2 3">
    <name type="scientific">Cnephaeus nilssonii</name>
    <name type="common">Northern bat</name>
    <name type="synonym">Eptesicus nilssonii</name>
    <dbReference type="NCBI Taxonomy" id="3371016"/>
    <lineage>
        <taxon>Eukaryota</taxon>
        <taxon>Metazoa</taxon>
        <taxon>Chordata</taxon>
        <taxon>Craniata</taxon>
        <taxon>Vertebrata</taxon>
        <taxon>Euteleostomi</taxon>
        <taxon>Mammalia</taxon>
        <taxon>Eutheria</taxon>
        <taxon>Laurasiatheria</taxon>
        <taxon>Chiroptera</taxon>
        <taxon>Yangochiroptera</taxon>
        <taxon>Vespertilionidae</taxon>
        <taxon>Cnephaeus</taxon>
    </lineage>
</organism>
<gene>
    <name evidence="2" type="ORF">QTO34_010502</name>
</gene>
<comment type="caution">
    <text evidence="2">The sequence shown here is derived from an EMBL/GenBank/DDBJ whole genome shotgun (WGS) entry which is preliminary data.</text>
</comment>
<feature type="compositionally biased region" description="Basic and acidic residues" evidence="1">
    <location>
        <begin position="165"/>
        <end position="174"/>
    </location>
</feature>
<dbReference type="EMBL" id="JAULJE010000021">
    <property type="protein sequence ID" value="KAK1330314.1"/>
    <property type="molecule type" value="Genomic_DNA"/>
</dbReference>
<name>A0AA40LFW0_CNENI</name>